<accession>G0U2Z6</accession>
<dbReference type="InterPro" id="IPR036412">
    <property type="entry name" value="HAD-like_sf"/>
</dbReference>
<dbReference type="InterPro" id="IPR006353">
    <property type="entry name" value="HAD-SF_hydro_IIA_CECR5"/>
</dbReference>
<name>G0U2Z6_TRYVY</name>
<dbReference type="PANTHER" id="PTHR14269:SF4">
    <property type="entry name" value="CAT EYE SYNDROME CRITICAL REGION PROTEIN 5"/>
    <property type="match status" value="1"/>
</dbReference>
<feature type="coiled-coil region" evidence="1">
    <location>
        <begin position="47"/>
        <end position="74"/>
    </location>
</feature>
<dbReference type="NCBIfam" id="TIGR01456">
    <property type="entry name" value="CECR5"/>
    <property type="match status" value="1"/>
</dbReference>
<dbReference type="OMA" id="PPWEKDG"/>
<evidence type="ECO:0000256" key="1">
    <source>
        <dbReference type="SAM" id="Coils"/>
    </source>
</evidence>
<sequence>MLFTRRRLVFGITALLSRRFVPPWERDGKTADDFFAGLMQSSNPIISERRKRKRQEEEEDRNALAEELSLHEKHRIDEVHLHNESLLNKQREFVPYGAAPVIYFDHNQMAAVGDYEAMLQTASHQSVSGCYSPSVMNMLRDDLHQKLPYRYEAFVPPRNGQSQWPLHGTAGVVLDVDGVVYRSKKLIEGSDTAIRRLMELRIPLLFMTNGGGVSEAAKAREYSELLGTVIEESQILLSHTPMQLLAPMYKNQNVLIVGLPESVDVARAYGFDRATSMHRFQVEHPELVPYRDWGKLKKCEVGSVPYPEIAAIFQFCEPSDVLSDIQAIIDVLLAPRGQVGRYVSSTQCVPYYLASDDLLWATEAPLPRLGQGAVREMLSAAFKSVSGQRLNATIYGKPRAIAYAFAEKRMKEVCMRLGWDPSNMRAIFMVGDNIETDIMGANARGGRWVSVHVLSGVRGAPAAFRALSDGDTEFEWLEKHGDRTPHYVSPTLDHFVRELLAFPELAMLQNKKPYYGMPNPVNLSEMYGFGPESD</sequence>
<proteinExistence type="predicted"/>
<dbReference type="PANTHER" id="PTHR14269">
    <property type="entry name" value="CDP-DIACYLGLYCEROL--GLYCEROL-3-PHOSPHATE 3-PHOSPHATIDYLTRANSFERASE-RELATED"/>
    <property type="match status" value="1"/>
</dbReference>
<dbReference type="GO" id="GO:0046474">
    <property type="term" value="P:glycerophospholipid biosynthetic process"/>
    <property type="evidence" value="ECO:0007669"/>
    <property type="project" value="TreeGrafter"/>
</dbReference>
<dbReference type="EMBL" id="HE573025">
    <property type="protein sequence ID" value="CCC50651.1"/>
    <property type="molecule type" value="Genomic_DNA"/>
</dbReference>
<dbReference type="GO" id="GO:0005739">
    <property type="term" value="C:mitochondrion"/>
    <property type="evidence" value="ECO:0007669"/>
    <property type="project" value="TreeGrafter"/>
</dbReference>
<dbReference type="NCBIfam" id="TIGR01460">
    <property type="entry name" value="HAD-SF-IIA"/>
    <property type="match status" value="1"/>
</dbReference>
<dbReference type="Gene3D" id="3.40.50.1000">
    <property type="entry name" value="HAD superfamily/HAD-like"/>
    <property type="match status" value="2"/>
</dbReference>
<keyword evidence="1" id="KW-0175">Coiled coil</keyword>
<dbReference type="InterPro" id="IPR050324">
    <property type="entry name" value="CDP-alcohol_PTase-I"/>
</dbReference>
<dbReference type="Pfam" id="PF13242">
    <property type="entry name" value="Hydrolase_like"/>
    <property type="match status" value="1"/>
</dbReference>
<dbReference type="InterPro" id="IPR006357">
    <property type="entry name" value="HAD-SF_hydro_IIA"/>
</dbReference>
<reference evidence="2" key="1">
    <citation type="journal article" date="2012" name="Proc. Natl. Acad. Sci. U.S.A.">
        <title>Antigenic diversity is generated by distinct evolutionary mechanisms in African trypanosome species.</title>
        <authorList>
            <person name="Jackson A.P."/>
            <person name="Berry A."/>
            <person name="Aslett M."/>
            <person name="Allison H.C."/>
            <person name="Burton P."/>
            <person name="Vavrova-Anderson J."/>
            <person name="Brown R."/>
            <person name="Browne H."/>
            <person name="Corton N."/>
            <person name="Hauser H."/>
            <person name="Gamble J."/>
            <person name="Gilderthorp R."/>
            <person name="Marcello L."/>
            <person name="McQuillan J."/>
            <person name="Otto T.D."/>
            <person name="Quail M.A."/>
            <person name="Sanders M.J."/>
            <person name="van Tonder A."/>
            <person name="Ginger M.L."/>
            <person name="Field M.C."/>
            <person name="Barry J.D."/>
            <person name="Hertz-Fowler C."/>
            <person name="Berriman M."/>
        </authorList>
    </citation>
    <scope>NUCLEOTIDE SEQUENCE</scope>
    <source>
        <strain evidence="2">Y486</strain>
    </source>
</reference>
<dbReference type="SUPFAM" id="SSF56784">
    <property type="entry name" value="HAD-like"/>
    <property type="match status" value="1"/>
</dbReference>
<dbReference type="InterPro" id="IPR023214">
    <property type="entry name" value="HAD_sf"/>
</dbReference>
<gene>
    <name evidence="2" type="ORF">TVY486_0904720</name>
</gene>
<dbReference type="Pfam" id="PF13344">
    <property type="entry name" value="Hydrolase_6"/>
    <property type="match status" value="1"/>
</dbReference>
<dbReference type="AlphaFoldDB" id="G0U2Z6"/>
<dbReference type="VEuPathDB" id="TriTrypDB:TvY486_0904720"/>
<evidence type="ECO:0000313" key="2">
    <source>
        <dbReference type="EMBL" id="CCC50651.1"/>
    </source>
</evidence>
<protein>
    <submittedName>
        <fullName evidence="2">Uncharacterized protein</fullName>
    </submittedName>
</protein>
<organism evidence="2">
    <name type="scientific">Trypanosoma vivax (strain Y486)</name>
    <dbReference type="NCBI Taxonomy" id="1055687"/>
    <lineage>
        <taxon>Eukaryota</taxon>
        <taxon>Discoba</taxon>
        <taxon>Euglenozoa</taxon>
        <taxon>Kinetoplastea</taxon>
        <taxon>Metakinetoplastina</taxon>
        <taxon>Trypanosomatida</taxon>
        <taxon>Trypanosomatidae</taxon>
        <taxon>Trypanosoma</taxon>
        <taxon>Duttonella</taxon>
    </lineage>
</organism>